<dbReference type="PANTHER" id="PTHR10464">
    <property type="entry name" value="UREA TRANSPORTER"/>
    <property type="match status" value="1"/>
</dbReference>
<evidence type="ECO:0000256" key="6">
    <source>
        <dbReference type="ARBA" id="ARBA00023136"/>
    </source>
</evidence>
<evidence type="ECO:0000256" key="2">
    <source>
        <dbReference type="ARBA" id="ARBA00005914"/>
    </source>
</evidence>
<feature type="transmembrane region" description="Helical" evidence="7">
    <location>
        <begin position="178"/>
        <end position="196"/>
    </location>
</feature>
<evidence type="ECO:0000256" key="3">
    <source>
        <dbReference type="ARBA" id="ARBA00022475"/>
    </source>
</evidence>
<name>A0ABX1Y2J2_9BACL</name>
<feature type="transmembrane region" description="Helical" evidence="7">
    <location>
        <begin position="108"/>
        <end position="127"/>
    </location>
</feature>
<keyword evidence="4 7" id="KW-0812">Transmembrane</keyword>
<keyword evidence="9" id="KW-1185">Reference proteome</keyword>
<sequence>MALSLFLSGEDRWIISLIGAAIAAIFSAAVTHVMKNTGLPILTFPFIILTWFLLLTTYRLVTFKLSPELIPQDLSHWTLNIKGETNWLNGSINGIGQIFFLDNSLPGILLYIAVFSAGWKFGLYAIIGNAEALITSYCLGGEHNLIFMGLYGYNAILTIIGVSIVFKDDQRFAPLTGIFAACLTVPVTASMLTWLLPYGLPALTMPFVLCSWLFLGARKVLPLL</sequence>
<feature type="transmembrane region" description="Helical" evidence="7">
    <location>
        <begin position="12"/>
        <end position="33"/>
    </location>
</feature>
<dbReference type="Gene3D" id="1.10.3430.10">
    <property type="entry name" value="Ammonium transporter AmtB like domains"/>
    <property type="match status" value="1"/>
</dbReference>
<reference evidence="8 9" key="1">
    <citation type="submission" date="2019-10" db="EMBL/GenBank/DDBJ databases">
        <title>Description of Paenibacillus terrestris sp. nov.</title>
        <authorList>
            <person name="Carlier A."/>
            <person name="Qi S."/>
        </authorList>
    </citation>
    <scope>NUCLEOTIDE SEQUENCE [LARGE SCALE GENOMIC DNA]</scope>
    <source>
        <strain evidence="8 9">LMG 31458</strain>
    </source>
</reference>
<dbReference type="EMBL" id="WHOA01000153">
    <property type="protein sequence ID" value="NOU74228.1"/>
    <property type="molecule type" value="Genomic_DNA"/>
</dbReference>
<dbReference type="InterPro" id="IPR029020">
    <property type="entry name" value="Ammonium/urea_transptr"/>
</dbReference>
<dbReference type="PANTHER" id="PTHR10464:SF4">
    <property type="entry name" value="UREA TRANSPORTER"/>
    <property type="match status" value="1"/>
</dbReference>
<organism evidence="8 9">
    <name type="scientific">Paenibacillus phytorum</name>
    <dbReference type="NCBI Taxonomy" id="2654977"/>
    <lineage>
        <taxon>Bacteria</taxon>
        <taxon>Bacillati</taxon>
        <taxon>Bacillota</taxon>
        <taxon>Bacilli</taxon>
        <taxon>Bacillales</taxon>
        <taxon>Paenibacillaceae</taxon>
        <taxon>Paenibacillus</taxon>
    </lineage>
</organism>
<evidence type="ECO:0000256" key="7">
    <source>
        <dbReference type="SAM" id="Phobius"/>
    </source>
</evidence>
<feature type="transmembrane region" description="Helical" evidence="7">
    <location>
        <begin position="147"/>
        <end position="166"/>
    </location>
</feature>
<comment type="subcellular location">
    <subcellularLocation>
        <location evidence="1">Cell membrane</location>
        <topology evidence="1">Multi-pass membrane protein</topology>
    </subcellularLocation>
</comment>
<comment type="caution">
    <text evidence="8">The sequence shown here is derived from an EMBL/GenBank/DDBJ whole genome shotgun (WGS) entry which is preliminary data.</text>
</comment>
<evidence type="ECO:0000256" key="5">
    <source>
        <dbReference type="ARBA" id="ARBA00022989"/>
    </source>
</evidence>
<keyword evidence="5 7" id="KW-1133">Transmembrane helix</keyword>
<dbReference type="InterPro" id="IPR004937">
    <property type="entry name" value="Urea_transporter"/>
</dbReference>
<evidence type="ECO:0000256" key="1">
    <source>
        <dbReference type="ARBA" id="ARBA00004651"/>
    </source>
</evidence>
<accession>A0ABX1Y2J2</accession>
<keyword evidence="3" id="KW-1003">Cell membrane</keyword>
<keyword evidence="6 7" id="KW-0472">Membrane</keyword>
<protein>
    <submittedName>
        <fullName evidence="8">Urea transporter</fullName>
    </submittedName>
</protein>
<dbReference type="Proteomes" id="UP000616779">
    <property type="component" value="Unassembled WGS sequence"/>
</dbReference>
<evidence type="ECO:0000256" key="4">
    <source>
        <dbReference type="ARBA" id="ARBA00022692"/>
    </source>
</evidence>
<gene>
    <name evidence="8" type="ORF">GC098_22985</name>
</gene>
<evidence type="ECO:0000313" key="8">
    <source>
        <dbReference type="EMBL" id="NOU74228.1"/>
    </source>
</evidence>
<feature type="transmembrane region" description="Helical" evidence="7">
    <location>
        <begin position="39"/>
        <end position="61"/>
    </location>
</feature>
<feature type="transmembrane region" description="Helical" evidence="7">
    <location>
        <begin position="202"/>
        <end position="221"/>
    </location>
</feature>
<dbReference type="Pfam" id="PF03253">
    <property type="entry name" value="UT"/>
    <property type="match status" value="1"/>
</dbReference>
<comment type="similarity">
    <text evidence="2">Belongs to the urea transporter family.</text>
</comment>
<evidence type="ECO:0000313" key="9">
    <source>
        <dbReference type="Proteomes" id="UP000616779"/>
    </source>
</evidence>
<proteinExistence type="inferred from homology"/>